<dbReference type="RefSeq" id="WP_135027852.1">
    <property type="nucleotide sequence ID" value="NZ_BMLA01000001.1"/>
</dbReference>
<accession>A0A4Y8X410</accession>
<feature type="region of interest" description="Disordered" evidence="2">
    <location>
        <begin position="40"/>
        <end position="140"/>
    </location>
</feature>
<feature type="compositionally biased region" description="Low complexity" evidence="2">
    <location>
        <begin position="45"/>
        <end position="122"/>
    </location>
</feature>
<proteinExistence type="predicted"/>
<dbReference type="InterPro" id="IPR042001">
    <property type="entry name" value="Sortase_F"/>
</dbReference>
<reference evidence="3 4" key="1">
    <citation type="submission" date="2020-08" db="EMBL/GenBank/DDBJ databases">
        <title>Sequencing the genomes of 1000 actinobacteria strains.</title>
        <authorList>
            <person name="Klenk H.-P."/>
        </authorList>
    </citation>
    <scope>NUCLEOTIDE SEQUENCE [LARGE SCALE GENOMIC DNA]</scope>
    <source>
        <strain evidence="3 4">DSM 19079</strain>
    </source>
</reference>
<dbReference type="EMBL" id="JACHMC010000001">
    <property type="protein sequence ID" value="MBB4882824.1"/>
    <property type="molecule type" value="Genomic_DNA"/>
</dbReference>
<dbReference type="OrthoDB" id="4866839at2"/>
<sequence length="322" mass="32000">MSTGLKRGIWAALLLICLAVGAFALRGAFAFGEPPITPATPSPAPAAAGTSASSPQPATSSANGSSASALSTTKAAPAATSPSATTAATSDAVEPPSAPAPATTAAASSDGAAEDTATAAETAPEESASDPGAAAPAPAEEPIAEDEVAARMTGPAAPWEDVTAAPAHIDVYADGELIIGAPIQLVQMQDGGELNPDPETVGWYGPPQWGTTPGEMSGHPGILTGHVRNYGGKDVFWNLQGLAAGALVVVTYDDGTQAAFRTDADAVSMGKDALTHDPAYGWAWELPTEGTKLTLITCDADSGPGAVGTSTNNWAVQATRVA</sequence>
<evidence type="ECO:0000256" key="1">
    <source>
        <dbReference type="ARBA" id="ARBA00022801"/>
    </source>
</evidence>
<name>A0A4Y8X410_9MICC</name>
<gene>
    <name evidence="3" type="ORF">BJ976_001175</name>
</gene>
<dbReference type="SUPFAM" id="SSF63817">
    <property type="entry name" value="Sortase"/>
    <property type="match status" value="1"/>
</dbReference>
<dbReference type="InterPro" id="IPR005754">
    <property type="entry name" value="Sortase"/>
</dbReference>
<feature type="compositionally biased region" description="Low complexity" evidence="2">
    <location>
        <begin position="129"/>
        <end position="140"/>
    </location>
</feature>
<keyword evidence="1" id="KW-0378">Hydrolase</keyword>
<dbReference type="Gene3D" id="2.40.260.10">
    <property type="entry name" value="Sortase"/>
    <property type="match status" value="1"/>
</dbReference>
<evidence type="ECO:0000313" key="4">
    <source>
        <dbReference type="Proteomes" id="UP000560081"/>
    </source>
</evidence>
<comment type="caution">
    <text evidence="3">The sequence shown here is derived from an EMBL/GenBank/DDBJ whole genome shotgun (WGS) entry which is preliminary data.</text>
</comment>
<keyword evidence="4" id="KW-1185">Reference proteome</keyword>
<dbReference type="AlphaFoldDB" id="A0A4Y8X410"/>
<dbReference type="GO" id="GO:0016787">
    <property type="term" value="F:hydrolase activity"/>
    <property type="evidence" value="ECO:0007669"/>
    <property type="project" value="UniProtKB-KW"/>
</dbReference>
<dbReference type="CDD" id="cd05829">
    <property type="entry name" value="Sortase_F"/>
    <property type="match status" value="1"/>
</dbReference>
<dbReference type="Pfam" id="PF04203">
    <property type="entry name" value="Sortase"/>
    <property type="match status" value="1"/>
</dbReference>
<evidence type="ECO:0000256" key="2">
    <source>
        <dbReference type="SAM" id="MobiDB-lite"/>
    </source>
</evidence>
<protein>
    <submittedName>
        <fullName evidence="3">Uncharacterized protein</fullName>
    </submittedName>
</protein>
<dbReference type="Proteomes" id="UP000560081">
    <property type="component" value="Unassembled WGS sequence"/>
</dbReference>
<dbReference type="InterPro" id="IPR023365">
    <property type="entry name" value="Sortase_dom-sf"/>
</dbReference>
<organism evidence="3 4">
    <name type="scientific">Micrococcus flavus</name>
    <dbReference type="NCBI Taxonomy" id="384602"/>
    <lineage>
        <taxon>Bacteria</taxon>
        <taxon>Bacillati</taxon>
        <taxon>Actinomycetota</taxon>
        <taxon>Actinomycetes</taxon>
        <taxon>Micrococcales</taxon>
        <taxon>Micrococcaceae</taxon>
        <taxon>Micrococcus</taxon>
    </lineage>
</organism>
<evidence type="ECO:0000313" key="3">
    <source>
        <dbReference type="EMBL" id="MBB4882824.1"/>
    </source>
</evidence>